<protein>
    <submittedName>
        <fullName evidence="1">Uncharacterized protein</fullName>
    </submittedName>
</protein>
<evidence type="ECO:0000313" key="1">
    <source>
        <dbReference type="EMBL" id="VTR45953.1"/>
    </source>
</evidence>
<dbReference type="EMBL" id="CABEEZ010000115">
    <property type="protein sequence ID" value="VTR45953.1"/>
    <property type="molecule type" value="Genomic_DNA"/>
</dbReference>
<proteinExistence type="predicted"/>
<name>A0A4U9VIM4_SERFO</name>
<accession>A0A4U9VIM4</accession>
<dbReference type="AlphaFoldDB" id="A0A4U9VIM4"/>
<gene>
    <name evidence="1" type="ORF">NCTC12965_05305</name>
</gene>
<organism evidence="1">
    <name type="scientific">Serratia fonticola</name>
    <dbReference type="NCBI Taxonomy" id="47917"/>
    <lineage>
        <taxon>Bacteria</taxon>
        <taxon>Pseudomonadati</taxon>
        <taxon>Pseudomonadota</taxon>
        <taxon>Gammaproteobacteria</taxon>
        <taxon>Enterobacterales</taxon>
        <taxon>Yersiniaceae</taxon>
        <taxon>Serratia</taxon>
    </lineage>
</organism>
<reference evidence="1" key="1">
    <citation type="submission" date="2019-05" db="EMBL/GenBank/DDBJ databases">
        <authorList>
            <consortium name="Pathogen Informatics"/>
        </authorList>
    </citation>
    <scope>NUCLEOTIDE SEQUENCE [LARGE SCALE GENOMIC DNA]</scope>
    <source>
        <strain evidence="1">NCTC12965</strain>
    </source>
</reference>
<sequence>MNNDLEADSVLRVRDDVSSQLTSSLCFTHWQKKSKCLAAGIAPAADELFVQFPITRHQINQHQQNSDKEAEGIGHPVPLFLTSTCQTTHHQPT</sequence>